<accession>A0ABW0GR02</accession>
<protein>
    <submittedName>
        <fullName evidence="10">BCCT family transporter</fullName>
    </submittedName>
</protein>
<keyword evidence="6 9" id="KW-1133">Transmembrane helix</keyword>
<feature type="transmembrane region" description="Helical" evidence="9">
    <location>
        <begin position="114"/>
        <end position="134"/>
    </location>
</feature>
<feature type="region of interest" description="Disordered" evidence="8">
    <location>
        <begin position="1"/>
        <end position="27"/>
    </location>
</feature>
<feature type="transmembrane region" description="Helical" evidence="9">
    <location>
        <begin position="287"/>
        <end position="306"/>
    </location>
</feature>
<feature type="transmembrane region" description="Helical" evidence="9">
    <location>
        <begin position="473"/>
        <end position="495"/>
    </location>
</feature>
<keyword evidence="5 9" id="KW-0812">Transmembrane</keyword>
<comment type="similarity">
    <text evidence="2">Belongs to the BCCT transporter (TC 2.A.15) family.</text>
</comment>
<feature type="compositionally biased region" description="Basic and acidic residues" evidence="8">
    <location>
        <begin position="557"/>
        <end position="570"/>
    </location>
</feature>
<dbReference type="NCBIfam" id="TIGR00842">
    <property type="entry name" value="bcct"/>
    <property type="match status" value="1"/>
</dbReference>
<keyword evidence="7 9" id="KW-0472">Membrane</keyword>
<evidence type="ECO:0000256" key="5">
    <source>
        <dbReference type="ARBA" id="ARBA00022692"/>
    </source>
</evidence>
<comment type="subcellular location">
    <subcellularLocation>
        <location evidence="1">Cell membrane</location>
        <topology evidence="1">Multi-pass membrane protein</topology>
    </subcellularLocation>
</comment>
<evidence type="ECO:0000256" key="3">
    <source>
        <dbReference type="ARBA" id="ARBA00022448"/>
    </source>
</evidence>
<evidence type="ECO:0000256" key="2">
    <source>
        <dbReference type="ARBA" id="ARBA00005658"/>
    </source>
</evidence>
<proteinExistence type="inferred from homology"/>
<gene>
    <name evidence="10" type="ORF">ACFPJ6_07810</name>
</gene>
<feature type="transmembrane region" description="Helical" evidence="9">
    <location>
        <begin position="253"/>
        <end position="275"/>
    </location>
</feature>
<feature type="transmembrane region" description="Helical" evidence="9">
    <location>
        <begin position="36"/>
        <end position="54"/>
    </location>
</feature>
<dbReference type="PANTHER" id="PTHR30047:SF7">
    <property type="entry name" value="HIGH-AFFINITY CHOLINE TRANSPORT PROTEIN"/>
    <property type="match status" value="1"/>
</dbReference>
<evidence type="ECO:0000256" key="7">
    <source>
        <dbReference type="ARBA" id="ARBA00023136"/>
    </source>
</evidence>
<dbReference type="InterPro" id="IPR000060">
    <property type="entry name" value="BCCT_transptr"/>
</dbReference>
<sequence>MSAPAADRPATEATGPATPSPVTPPVERGRSIEPRVFWPAAAVIAVFALLALVFPGATAEAMSGVQGVVLAGFGWYYVLLIAAFVVFSGFVAFSRYGDLRLGRDDEAPEFGLRSWFAMLFSAGMGIGLVFWGVAEPLNHFAAPRPGFDGTQAQAGAQAITTTYLHWGVHAWAIYVVVGLAIAYAVHRKGRPISIRWAIEPLVGEKVARGRFGDVIDVIAVVGTLFGVATSLGFGVLQLSAGLDFLGLPANTPLWQTVLIAAITGLAVLSVVTGVAKGIRILSNVNMVLAALVLLFVLLAGPTLFLLREFVASLGLYAANVLRLTFDTSPLQGEAGQAWQASWTTFYWGWWMSWAPFVGVFIARISRGRTVREFVVGVLAVPTLLTFLWFSVLGGTALYRELFGEGGLVGAEGAVDTNTSLFLMLDGLPFGAVVSVVALVLIVTFFVTSSDSGSLVVDMLASGGNTNPPTWSRVMWAVLEGVVAAALLIVGAVTGATSGLSALQTTAIVIALPFSFVMIMMMVATLRAFREEWAEVDHRRRRRRTKRLAADVAAELENDGRVDGLGPDDHPGSVAAGARTPAGTGPRERP</sequence>
<name>A0ABW0GR02_9MICO</name>
<evidence type="ECO:0000256" key="1">
    <source>
        <dbReference type="ARBA" id="ARBA00004651"/>
    </source>
</evidence>
<feature type="transmembrane region" description="Helical" evidence="9">
    <location>
        <begin position="374"/>
        <end position="398"/>
    </location>
</feature>
<feature type="region of interest" description="Disordered" evidence="8">
    <location>
        <begin position="557"/>
        <end position="589"/>
    </location>
</feature>
<dbReference type="PANTHER" id="PTHR30047">
    <property type="entry name" value="HIGH-AFFINITY CHOLINE TRANSPORT PROTEIN-RELATED"/>
    <property type="match status" value="1"/>
</dbReference>
<feature type="transmembrane region" description="Helical" evidence="9">
    <location>
        <begin position="507"/>
        <end position="528"/>
    </location>
</feature>
<feature type="compositionally biased region" description="Low complexity" evidence="8">
    <location>
        <begin position="574"/>
        <end position="589"/>
    </location>
</feature>
<dbReference type="Pfam" id="PF02028">
    <property type="entry name" value="BCCT"/>
    <property type="match status" value="1"/>
</dbReference>
<evidence type="ECO:0000313" key="10">
    <source>
        <dbReference type="EMBL" id="MFC5380691.1"/>
    </source>
</evidence>
<keyword evidence="3" id="KW-0813">Transport</keyword>
<keyword evidence="11" id="KW-1185">Reference proteome</keyword>
<organism evidence="10 11">
    <name type="scientific">Aquipuribacter nitratireducens</name>
    <dbReference type="NCBI Taxonomy" id="650104"/>
    <lineage>
        <taxon>Bacteria</taxon>
        <taxon>Bacillati</taxon>
        <taxon>Actinomycetota</taxon>
        <taxon>Actinomycetes</taxon>
        <taxon>Micrococcales</taxon>
        <taxon>Intrasporangiaceae</taxon>
        <taxon>Aquipuribacter</taxon>
    </lineage>
</organism>
<dbReference type="RefSeq" id="WP_340267801.1">
    <property type="nucleotide sequence ID" value="NZ_JBBEOG010000002.1"/>
</dbReference>
<dbReference type="EMBL" id="JBHSLD010000007">
    <property type="protein sequence ID" value="MFC5380691.1"/>
    <property type="molecule type" value="Genomic_DNA"/>
</dbReference>
<evidence type="ECO:0000256" key="8">
    <source>
        <dbReference type="SAM" id="MobiDB-lite"/>
    </source>
</evidence>
<feature type="transmembrane region" description="Helical" evidence="9">
    <location>
        <begin position="74"/>
        <end position="93"/>
    </location>
</feature>
<evidence type="ECO:0000313" key="11">
    <source>
        <dbReference type="Proteomes" id="UP001596122"/>
    </source>
</evidence>
<evidence type="ECO:0000256" key="4">
    <source>
        <dbReference type="ARBA" id="ARBA00022475"/>
    </source>
</evidence>
<feature type="transmembrane region" description="Helical" evidence="9">
    <location>
        <begin position="427"/>
        <end position="446"/>
    </location>
</feature>
<evidence type="ECO:0000256" key="9">
    <source>
        <dbReference type="SAM" id="Phobius"/>
    </source>
</evidence>
<dbReference type="Proteomes" id="UP001596122">
    <property type="component" value="Unassembled WGS sequence"/>
</dbReference>
<feature type="transmembrane region" description="Helical" evidence="9">
    <location>
        <begin position="214"/>
        <end position="233"/>
    </location>
</feature>
<keyword evidence="4" id="KW-1003">Cell membrane</keyword>
<feature type="transmembrane region" description="Helical" evidence="9">
    <location>
        <begin position="345"/>
        <end position="362"/>
    </location>
</feature>
<reference evidence="11" key="1">
    <citation type="journal article" date="2019" name="Int. J. Syst. Evol. Microbiol.">
        <title>The Global Catalogue of Microorganisms (GCM) 10K type strain sequencing project: providing services to taxonomists for standard genome sequencing and annotation.</title>
        <authorList>
            <consortium name="The Broad Institute Genomics Platform"/>
            <consortium name="The Broad Institute Genome Sequencing Center for Infectious Disease"/>
            <person name="Wu L."/>
            <person name="Ma J."/>
        </authorList>
    </citation>
    <scope>NUCLEOTIDE SEQUENCE [LARGE SCALE GENOMIC DNA]</scope>
    <source>
        <strain evidence="11">CCUG 43114</strain>
    </source>
</reference>
<feature type="transmembrane region" description="Helical" evidence="9">
    <location>
        <begin position="163"/>
        <end position="185"/>
    </location>
</feature>
<comment type="caution">
    <text evidence="10">The sequence shown here is derived from an EMBL/GenBank/DDBJ whole genome shotgun (WGS) entry which is preliminary data.</text>
</comment>
<evidence type="ECO:0000256" key="6">
    <source>
        <dbReference type="ARBA" id="ARBA00022989"/>
    </source>
</evidence>